<evidence type="ECO:0000313" key="3">
    <source>
        <dbReference type="Proteomes" id="UP000606974"/>
    </source>
</evidence>
<name>A0A8H7AYF4_9EURO</name>
<evidence type="ECO:0000313" key="2">
    <source>
        <dbReference type="EMBL" id="KAF7513425.1"/>
    </source>
</evidence>
<accession>A0A8H7AYF4</accession>
<dbReference type="InterPro" id="IPR036047">
    <property type="entry name" value="F-box-like_dom_sf"/>
</dbReference>
<sequence length="162" mass="18668">MPLLALPDELHLEIASYLDPYSTLRLSKASAKFFHLLRKPDALAEILFFLEVNEDHFFDNRHKDLFPCYKCLKALGRKEFFLGEKELLYGKRGRNYNNFGDVWQPAFCLGGNECEGRVCKKCDKEHGGAFARSAEEILEIEEKELISLATDLYSTFKSYAQT</sequence>
<dbReference type="CDD" id="cd09917">
    <property type="entry name" value="F-box_SF"/>
    <property type="match status" value="1"/>
</dbReference>
<dbReference type="EMBL" id="JAACFV010000006">
    <property type="protein sequence ID" value="KAF7513425.1"/>
    <property type="molecule type" value="Genomic_DNA"/>
</dbReference>
<keyword evidence="3" id="KW-1185">Reference proteome</keyword>
<protein>
    <recommendedName>
        <fullName evidence="1">F-box domain-containing protein</fullName>
    </recommendedName>
</protein>
<evidence type="ECO:0000259" key="1">
    <source>
        <dbReference type="PROSITE" id="PS50181"/>
    </source>
</evidence>
<proteinExistence type="predicted"/>
<dbReference type="SUPFAM" id="SSF81383">
    <property type="entry name" value="F-box domain"/>
    <property type="match status" value="1"/>
</dbReference>
<dbReference type="PROSITE" id="PS50181">
    <property type="entry name" value="FBOX"/>
    <property type="match status" value="1"/>
</dbReference>
<organism evidence="2 3">
    <name type="scientific">Endocarpon pusillum</name>
    <dbReference type="NCBI Taxonomy" id="364733"/>
    <lineage>
        <taxon>Eukaryota</taxon>
        <taxon>Fungi</taxon>
        <taxon>Dikarya</taxon>
        <taxon>Ascomycota</taxon>
        <taxon>Pezizomycotina</taxon>
        <taxon>Eurotiomycetes</taxon>
        <taxon>Chaetothyriomycetidae</taxon>
        <taxon>Verrucariales</taxon>
        <taxon>Verrucariaceae</taxon>
        <taxon>Endocarpon</taxon>
    </lineage>
</organism>
<feature type="domain" description="F-box" evidence="1">
    <location>
        <begin position="1"/>
        <end position="47"/>
    </location>
</feature>
<dbReference type="AlphaFoldDB" id="A0A8H7AYF4"/>
<dbReference type="Pfam" id="PF12937">
    <property type="entry name" value="F-box-like"/>
    <property type="match status" value="1"/>
</dbReference>
<dbReference type="Proteomes" id="UP000606974">
    <property type="component" value="Unassembled WGS sequence"/>
</dbReference>
<reference evidence="2" key="1">
    <citation type="submission" date="2020-02" db="EMBL/GenBank/DDBJ databases">
        <authorList>
            <person name="Palmer J.M."/>
        </authorList>
    </citation>
    <scope>NUCLEOTIDE SEQUENCE</scope>
    <source>
        <strain evidence="2">EPUS1.4</strain>
        <tissue evidence="2">Thallus</tissue>
    </source>
</reference>
<comment type="caution">
    <text evidence="2">The sequence shown here is derived from an EMBL/GenBank/DDBJ whole genome shotgun (WGS) entry which is preliminary data.</text>
</comment>
<dbReference type="InterPro" id="IPR001810">
    <property type="entry name" value="F-box_dom"/>
</dbReference>
<gene>
    <name evidence="2" type="ORF">GJ744_009846</name>
</gene>